<sequence length="399" mass="43327">MAGPAEPWARDLLQVARAVYLVDKRYVRRTEDGWSRAVDLSVEVAEPERWGAAQLEDLATLLATLTSDTWQVRVVGGAAYRQWFDYEERVSEVALFSGGLDSTSYAAQASAQGNDAGTLLLMGYDDNMRARQQEVWRSVDRVRNRPVKLVQIGQRVLSGPGGELEPSTRTRGLLYTATAVAAASAHGVGQVNAPENGQLAINPPLTPNRLAGLSTRSVHPWTLELTNRVIRGLGGAVEVVNPLLSFTKGEVCGQALEAGLSPEDLARTVSCGDPSSARYSQAPPNCGHCFPCLVRRSGLAWAAGIDRTDYRIELGGIDMRARAAEHLRALARWLASDFGFRDLVADMPFPSSTPIPAVLPMLHRGRRELAAMVDQVIPQNSLLRRTWAPKLVGRAPSTA</sequence>
<proteinExistence type="predicted"/>
<dbReference type="AlphaFoldDB" id="A0A344L3S5"/>
<evidence type="ECO:0000313" key="1">
    <source>
        <dbReference type="EMBL" id="AXB42699.1"/>
    </source>
</evidence>
<evidence type="ECO:0000313" key="2">
    <source>
        <dbReference type="Proteomes" id="UP000250434"/>
    </source>
</evidence>
<organism evidence="1 2">
    <name type="scientific">Amycolatopsis albispora</name>
    <dbReference type="NCBI Taxonomy" id="1804986"/>
    <lineage>
        <taxon>Bacteria</taxon>
        <taxon>Bacillati</taxon>
        <taxon>Actinomycetota</taxon>
        <taxon>Actinomycetes</taxon>
        <taxon>Pseudonocardiales</taxon>
        <taxon>Pseudonocardiaceae</taxon>
        <taxon>Amycolatopsis</taxon>
    </lineage>
</organism>
<reference evidence="1 2" key="1">
    <citation type="submission" date="2016-04" db="EMBL/GenBank/DDBJ databases">
        <title>Complete genome sequence and analysis of deep-sea sediment isolate, Amycolatopsis sp. WP1.</title>
        <authorList>
            <person name="Wang H."/>
            <person name="Chen S."/>
            <person name="Wu Q."/>
        </authorList>
    </citation>
    <scope>NUCLEOTIDE SEQUENCE [LARGE SCALE GENOMIC DNA]</scope>
    <source>
        <strain evidence="1 2">WP1</strain>
    </source>
</reference>
<dbReference type="InterPro" id="IPR018317">
    <property type="entry name" value="QueC"/>
</dbReference>
<name>A0A344L3S5_9PSEU</name>
<gene>
    <name evidence="1" type="ORF">A4R43_09280</name>
</gene>
<dbReference type="SUPFAM" id="SSF52402">
    <property type="entry name" value="Adenine nucleotide alpha hydrolases-like"/>
    <property type="match status" value="1"/>
</dbReference>
<dbReference type="InterPro" id="IPR014729">
    <property type="entry name" value="Rossmann-like_a/b/a_fold"/>
</dbReference>
<protein>
    <recommendedName>
        <fullName evidence="3">7-cyano-7-deazaguanine synthase (Queuosine biosynthesis)</fullName>
    </recommendedName>
</protein>
<evidence type="ECO:0008006" key="3">
    <source>
        <dbReference type="Google" id="ProtNLM"/>
    </source>
</evidence>
<accession>A0A344L3S5</accession>
<dbReference type="Gene3D" id="3.40.50.620">
    <property type="entry name" value="HUPs"/>
    <property type="match status" value="1"/>
</dbReference>
<dbReference type="Proteomes" id="UP000250434">
    <property type="component" value="Chromosome"/>
</dbReference>
<dbReference type="Pfam" id="PF06508">
    <property type="entry name" value="QueC"/>
    <property type="match status" value="1"/>
</dbReference>
<dbReference type="KEGG" id="aab:A4R43_09280"/>
<keyword evidence="2" id="KW-1185">Reference proteome</keyword>
<dbReference type="EMBL" id="CP015163">
    <property type="protein sequence ID" value="AXB42699.1"/>
    <property type="molecule type" value="Genomic_DNA"/>
</dbReference>